<feature type="domain" description="DUF5681" evidence="2">
    <location>
        <begin position="11"/>
        <end position="87"/>
    </location>
</feature>
<accession>I2GNU8</accession>
<keyword evidence="4" id="KW-1185">Reference proteome</keyword>
<proteinExistence type="predicted"/>
<name>I2GNU8_9BACT</name>
<protein>
    <recommendedName>
        <fullName evidence="2">DUF5681 domain-containing protein</fullName>
    </recommendedName>
</protein>
<dbReference type="Proteomes" id="UP000009309">
    <property type="component" value="Unassembled WGS sequence"/>
</dbReference>
<dbReference type="InterPro" id="IPR043736">
    <property type="entry name" value="DUF5681"/>
</dbReference>
<reference evidence="3 4" key="1">
    <citation type="journal article" date="2012" name="J. Bacteriol.">
        <title>Genome Sequence of the Filamentous Bacterium Fibrisoma limi BUZ 3T.</title>
        <authorList>
            <person name="Filippini M."/>
            <person name="Qi W."/>
            <person name="Jaenicke S."/>
            <person name="Goesmann A."/>
            <person name="Smits T.H."/>
            <person name="Bagheri H.C."/>
        </authorList>
    </citation>
    <scope>NUCLEOTIDE SEQUENCE [LARGE SCALE GENOMIC DNA]</scope>
    <source>
        <strain evidence="4">BUZ 3T</strain>
    </source>
</reference>
<comment type="caution">
    <text evidence="3">The sequence shown here is derived from an EMBL/GenBank/DDBJ whole genome shotgun (WGS) entry which is preliminary data.</text>
</comment>
<dbReference type="Pfam" id="PF18932">
    <property type="entry name" value="DUF5681"/>
    <property type="match status" value="1"/>
</dbReference>
<evidence type="ECO:0000313" key="3">
    <source>
        <dbReference type="EMBL" id="CCH55576.1"/>
    </source>
</evidence>
<dbReference type="EMBL" id="CAIT01000009">
    <property type="protein sequence ID" value="CCH55576.1"/>
    <property type="molecule type" value="Genomic_DNA"/>
</dbReference>
<evidence type="ECO:0000259" key="2">
    <source>
        <dbReference type="Pfam" id="PF18932"/>
    </source>
</evidence>
<dbReference type="STRING" id="1185876.BN8_04843"/>
<feature type="region of interest" description="Disordered" evidence="1">
    <location>
        <begin position="11"/>
        <end position="32"/>
    </location>
</feature>
<dbReference type="OrthoDB" id="963387at2"/>
<sequence length="91" mass="10028">MRDDIFKDGIETRFQKGQSGNPNGRPKGSKGKAKLIRRCLNLITKADNPVTGELTELSVEELITLAIMAKAIQGDTMAYRVIMDSAYGKLK</sequence>
<organism evidence="3 4">
    <name type="scientific">Fibrisoma limi BUZ 3</name>
    <dbReference type="NCBI Taxonomy" id="1185876"/>
    <lineage>
        <taxon>Bacteria</taxon>
        <taxon>Pseudomonadati</taxon>
        <taxon>Bacteroidota</taxon>
        <taxon>Cytophagia</taxon>
        <taxon>Cytophagales</taxon>
        <taxon>Spirosomataceae</taxon>
        <taxon>Fibrisoma</taxon>
    </lineage>
</organism>
<evidence type="ECO:0000256" key="1">
    <source>
        <dbReference type="SAM" id="MobiDB-lite"/>
    </source>
</evidence>
<dbReference type="RefSeq" id="WP_009284144.1">
    <property type="nucleotide sequence ID" value="NZ_CAIT01000009.1"/>
</dbReference>
<dbReference type="eggNOG" id="ENOG5033YHJ">
    <property type="taxonomic scope" value="Bacteria"/>
</dbReference>
<evidence type="ECO:0000313" key="4">
    <source>
        <dbReference type="Proteomes" id="UP000009309"/>
    </source>
</evidence>
<gene>
    <name evidence="3" type="ORF">BN8_04843</name>
</gene>
<dbReference type="AlphaFoldDB" id="I2GNU8"/>